<proteinExistence type="predicted"/>
<reference evidence="1" key="1">
    <citation type="journal article" date="2021" name="Proc. Natl. Acad. Sci. U.S.A.">
        <title>A Catalog of Tens of Thousands of Viruses from Human Metagenomes Reveals Hidden Associations with Chronic Diseases.</title>
        <authorList>
            <person name="Tisza M.J."/>
            <person name="Buck C.B."/>
        </authorList>
    </citation>
    <scope>NUCLEOTIDE SEQUENCE</scope>
    <source>
        <strain evidence="1">Ctvok7</strain>
    </source>
</reference>
<name>A0A8S5LLN7_9CAUD</name>
<accession>A0A8S5LLN7</accession>
<sequence>MVGSKVAVFTDTRMYIGTLEKQFDFVTSMSVSLVNVAVSPIVARPDPDEVIALPEVLILWDKVVAVAPADGFQVNVLQPEP</sequence>
<organism evidence="1">
    <name type="scientific">Siphoviridae sp. ctvok7</name>
    <dbReference type="NCBI Taxonomy" id="2827596"/>
    <lineage>
        <taxon>Viruses</taxon>
        <taxon>Duplodnaviria</taxon>
        <taxon>Heunggongvirae</taxon>
        <taxon>Uroviricota</taxon>
        <taxon>Caudoviricetes</taxon>
    </lineage>
</organism>
<dbReference type="EMBL" id="BK015871">
    <property type="protein sequence ID" value="DAD70870.1"/>
    <property type="molecule type" value="Genomic_DNA"/>
</dbReference>
<evidence type="ECO:0000313" key="1">
    <source>
        <dbReference type="EMBL" id="DAD70870.1"/>
    </source>
</evidence>
<protein>
    <submittedName>
        <fullName evidence="1">Uncharacterized protein</fullName>
    </submittedName>
</protein>